<keyword evidence="3" id="KW-1185">Reference proteome</keyword>
<feature type="region of interest" description="Disordered" evidence="1">
    <location>
        <begin position="1"/>
        <end position="25"/>
    </location>
</feature>
<organism evidence="2 3">
    <name type="scientific">Mucuna pruriens</name>
    <name type="common">Velvet bean</name>
    <name type="synonym">Dolichos pruriens</name>
    <dbReference type="NCBI Taxonomy" id="157652"/>
    <lineage>
        <taxon>Eukaryota</taxon>
        <taxon>Viridiplantae</taxon>
        <taxon>Streptophyta</taxon>
        <taxon>Embryophyta</taxon>
        <taxon>Tracheophyta</taxon>
        <taxon>Spermatophyta</taxon>
        <taxon>Magnoliopsida</taxon>
        <taxon>eudicotyledons</taxon>
        <taxon>Gunneridae</taxon>
        <taxon>Pentapetalae</taxon>
        <taxon>rosids</taxon>
        <taxon>fabids</taxon>
        <taxon>Fabales</taxon>
        <taxon>Fabaceae</taxon>
        <taxon>Papilionoideae</taxon>
        <taxon>50 kb inversion clade</taxon>
        <taxon>NPAAA clade</taxon>
        <taxon>indigoferoid/millettioid clade</taxon>
        <taxon>Phaseoleae</taxon>
        <taxon>Mucuna</taxon>
    </lineage>
</organism>
<evidence type="ECO:0000313" key="2">
    <source>
        <dbReference type="EMBL" id="RDX68752.1"/>
    </source>
</evidence>
<dbReference type="EMBL" id="QJKJ01012410">
    <property type="protein sequence ID" value="RDX68752.1"/>
    <property type="molecule type" value="Genomic_DNA"/>
</dbReference>
<gene>
    <name evidence="2" type="ORF">CR513_52221</name>
</gene>
<dbReference type="Proteomes" id="UP000257109">
    <property type="component" value="Unassembled WGS sequence"/>
</dbReference>
<sequence length="145" mass="16405">MNGHNSHEEQALKVAQDEASTGRGRGRNVFQDIFRVNAQRSHKTVEQAKYVEGGEEAVLLMAQHSTDDKSNAQKMWFIDLGCNNHMTDQCHQLKFGTLAMGIQRQLTASYMPQQNGVAEEKSNHYKYGSECFDRKRSSKILLAQS</sequence>
<feature type="non-terminal residue" evidence="2">
    <location>
        <position position="1"/>
    </location>
</feature>
<dbReference type="AlphaFoldDB" id="A0A371ERW0"/>
<dbReference type="OrthoDB" id="10538265at2759"/>
<evidence type="ECO:0000256" key="1">
    <source>
        <dbReference type="SAM" id="MobiDB-lite"/>
    </source>
</evidence>
<name>A0A371ERW0_MUCPR</name>
<protein>
    <recommendedName>
        <fullName evidence="4">Integrase catalytic domain-containing protein</fullName>
    </recommendedName>
</protein>
<proteinExistence type="predicted"/>
<feature type="compositionally biased region" description="Basic and acidic residues" evidence="1">
    <location>
        <begin position="1"/>
        <end position="11"/>
    </location>
</feature>
<reference evidence="2" key="1">
    <citation type="submission" date="2018-05" db="EMBL/GenBank/DDBJ databases">
        <title>Draft genome of Mucuna pruriens seed.</title>
        <authorList>
            <person name="Nnadi N.E."/>
            <person name="Vos R."/>
            <person name="Hasami M.H."/>
            <person name="Devisetty U.K."/>
            <person name="Aguiy J.C."/>
        </authorList>
    </citation>
    <scope>NUCLEOTIDE SEQUENCE [LARGE SCALE GENOMIC DNA]</scope>
    <source>
        <strain evidence="2">JCA_2017</strain>
    </source>
</reference>
<comment type="caution">
    <text evidence="2">The sequence shown here is derived from an EMBL/GenBank/DDBJ whole genome shotgun (WGS) entry which is preliminary data.</text>
</comment>
<evidence type="ECO:0000313" key="3">
    <source>
        <dbReference type="Proteomes" id="UP000257109"/>
    </source>
</evidence>
<accession>A0A371ERW0</accession>
<feature type="non-terminal residue" evidence="2">
    <location>
        <position position="145"/>
    </location>
</feature>
<evidence type="ECO:0008006" key="4">
    <source>
        <dbReference type="Google" id="ProtNLM"/>
    </source>
</evidence>